<proteinExistence type="predicted"/>
<comment type="subcellular location">
    <subcellularLocation>
        <location evidence="1">Cell membrane</location>
        <topology evidence="1">Multi-pass membrane protein</topology>
    </subcellularLocation>
</comment>
<protein>
    <recommendedName>
        <fullName evidence="10">Xylose transport system permease protein XylH</fullName>
    </recommendedName>
</protein>
<evidence type="ECO:0000256" key="11">
    <source>
        <dbReference type="SAM" id="Phobius"/>
    </source>
</evidence>
<accession>A0ABP4MTA6</accession>
<feature type="transmembrane region" description="Helical" evidence="11">
    <location>
        <begin position="317"/>
        <end position="333"/>
    </location>
</feature>
<feature type="transmembrane region" description="Helical" evidence="11">
    <location>
        <begin position="235"/>
        <end position="253"/>
    </location>
</feature>
<comment type="function">
    <text evidence="9">Part of the binding-protein-dependent transport system for D-xylose. Probably responsible for the translocation of the substrate across the membrane.</text>
</comment>
<keyword evidence="13" id="KW-1185">Reference proteome</keyword>
<reference evidence="13" key="1">
    <citation type="journal article" date="2019" name="Int. J. Syst. Evol. Microbiol.">
        <title>The Global Catalogue of Microorganisms (GCM) 10K type strain sequencing project: providing services to taxonomists for standard genome sequencing and annotation.</title>
        <authorList>
            <consortium name="The Broad Institute Genomics Platform"/>
            <consortium name="The Broad Institute Genome Sequencing Center for Infectious Disease"/>
            <person name="Wu L."/>
            <person name="Ma J."/>
        </authorList>
    </citation>
    <scope>NUCLEOTIDE SEQUENCE [LARGE SCALE GENOMIC DNA]</scope>
    <source>
        <strain evidence="13">JCM 15933</strain>
    </source>
</reference>
<comment type="caution">
    <text evidence="12">The sequence shown here is derived from an EMBL/GenBank/DDBJ whole genome shotgun (WGS) entry which is preliminary data.</text>
</comment>
<keyword evidence="5" id="KW-0762">Sugar transport</keyword>
<evidence type="ECO:0000256" key="1">
    <source>
        <dbReference type="ARBA" id="ARBA00004651"/>
    </source>
</evidence>
<gene>
    <name evidence="12" type="ORF">GCM10009827_081300</name>
</gene>
<dbReference type="EMBL" id="BAAAQD010000020">
    <property type="protein sequence ID" value="GAA1548703.1"/>
    <property type="molecule type" value="Genomic_DNA"/>
</dbReference>
<evidence type="ECO:0000256" key="9">
    <source>
        <dbReference type="ARBA" id="ARBA00035611"/>
    </source>
</evidence>
<name>A0ABP4MTA6_9ACTN</name>
<dbReference type="CDD" id="cd06579">
    <property type="entry name" value="TM_PBP1_transp_AraH_like"/>
    <property type="match status" value="1"/>
</dbReference>
<keyword evidence="6 11" id="KW-0812">Transmembrane</keyword>
<feature type="transmembrane region" description="Helical" evidence="11">
    <location>
        <begin position="170"/>
        <end position="193"/>
    </location>
</feature>
<evidence type="ECO:0000256" key="3">
    <source>
        <dbReference type="ARBA" id="ARBA00022475"/>
    </source>
</evidence>
<feature type="transmembrane region" description="Helical" evidence="11">
    <location>
        <begin position="52"/>
        <end position="72"/>
    </location>
</feature>
<feature type="transmembrane region" description="Helical" evidence="11">
    <location>
        <begin position="340"/>
        <end position="359"/>
    </location>
</feature>
<dbReference type="InterPro" id="IPR001851">
    <property type="entry name" value="ABC_transp_permease"/>
</dbReference>
<dbReference type="Pfam" id="PF02653">
    <property type="entry name" value="BPD_transp_2"/>
    <property type="match status" value="1"/>
</dbReference>
<evidence type="ECO:0000256" key="7">
    <source>
        <dbReference type="ARBA" id="ARBA00022989"/>
    </source>
</evidence>
<dbReference type="Proteomes" id="UP001501470">
    <property type="component" value="Unassembled WGS sequence"/>
</dbReference>
<evidence type="ECO:0000256" key="8">
    <source>
        <dbReference type="ARBA" id="ARBA00023136"/>
    </source>
</evidence>
<dbReference type="RefSeq" id="WP_344508823.1">
    <property type="nucleotide sequence ID" value="NZ_BAAAQD010000020.1"/>
</dbReference>
<feature type="transmembrane region" description="Helical" evidence="11">
    <location>
        <begin position="20"/>
        <end position="40"/>
    </location>
</feature>
<feature type="transmembrane region" description="Helical" evidence="11">
    <location>
        <begin position="130"/>
        <end position="150"/>
    </location>
</feature>
<evidence type="ECO:0000313" key="12">
    <source>
        <dbReference type="EMBL" id="GAA1548703.1"/>
    </source>
</evidence>
<evidence type="ECO:0000256" key="4">
    <source>
        <dbReference type="ARBA" id="ARBA00022519"/>
    </source>
</evidence>
<sequence>MTTTLVKPLQPLRAATRTDLGAWPVVGGLILIAVVFGSLNEHFLSAENLTNLALQMAATGTISLGIIMVILLGEIDLSAGSVSGLCAVVMTILSVRHGWHPLVAVAAALGCAVLVGLLHGWMFTKLRMPSFVVTLAGLIGWQGLMLYLLGRGGTINLPFDGLLARLSDTWLPPWAGWLVAALIVAGWSAGALVNRRLRREADLPVTSGLWLTLRLAGLAGVLAVVVLVLTADRGVPLLLVIFGTLVVCLDLMLRHTVFGRHMYAVGGNAEAARRAGINITRIRVLAFVAGSALAAFGGILAASRLAAVNQSSGGSDTLLMAIAAAVIGGTSLFGGRGRAYAALLGILVIQSITNGMLLLSVDSSVRYMVTAAVLAVAVAIDSLARRGQPR</sequence>
<feature type="transmembrane region" description="Helical" evidence="11">
    <location>
        <begin position="284"/>
        <end position="305"/>
    </location>
</feature>
<evidence type="ECO:0000256" key="10">
    <source>
        <dbReference type="ARBA" id="ARBA00035686"/>
    </source>
</evidence>
<feature type="transmembrane region" description="Helical" evidence="11">
    <location>
        <begin position="365"/>
        <end position="384"/>
    </location>
</feature>
<evidence type="ECO:0000256" key="6">
    <source>
        <dbReference type="ARBA" id="ARBA00022692"/>
    </source>
</evidence>
<feature type="transmembrane region" description="Helical" evidence="11">
    <location>
        <begin position="102"/>
        <end position="123"/>
    </location>
</feature>
<dbReference type="PANTHER" id="PTHR32196:SF32">
    <property type="entry name" value="XYLOSE TRANSPORT SYSTEM PERMEASE PROTEIN XYLH"/>
    <property type="match status" value="1"/>
</dbReference>
<dbReference type="PANTHER" id="PTHR32196">
    <property type="entry name" value="ABC TRANSPORTER PERMEASE PROTEIN YPHD-RELATED-RELATED"/>
    <property type="match status" value="1"/>
</dbReference>
<keyword evidence="8 11" id="KW-0472">Membrane</keyword>
<organism evidence="12 13">
    <name type="scientific">Dactylosporangium maewongense</name>
    <dbReference type="NCBI Taxonomy" id="634393"/>
    <lineage>
        <taxon>Bacteria</taxon>
        <taxon>Bacillati</taxon>
        <taxon>Actinomycetota</taxon>
        <taxon>Actinomycetes</taxon>
        <taxon>Micromonosporales</taxon>
        <taxon>Micromonosporaceae</taxon>
        <taxon>Dactylosporangium</taxon>
    </lineage>
</organism>
<evidence type="ECO:0000313" key="13">
    <source>
        <dbReference type="Proteomes" id="UP001501470"/>
    </source>
</evidence>
<keyword evidence="2" id="KW-0813">Transport</keyword>
<evidence type="ECO:0000256" key="2">
    <source>
        <dbReference type="ARBA" id="ARBA00022448"/>
    </source>
</evidence>
<keyword evidence="3" id="KW-1003">Cell membrane</keyword>
<keyword evidence="4" id="KW-0997">Cell inner membrane</keyword>
<keyword evidence="7 11" id="KW-1133">Transmembrane helix</keyword>
<evidence type="ECO:0000256" key="5">
    <source>
        <dbReference type="ARBA" id="ARBA00022597"/>
    </source>
</evidence>
<feature type="transmembrane region" description="Helical" evidence="11">
    <location>
        <begin position="205"/>
        <end position="229"/>
    </location>
</feature>